<evidence type="ECO:0000313" key="8">
    <source>
        <dbReference type="EMBL" id="KAG5305508.1"/>
    </source>
</evidence>
<feature type="signal peptide" evidence="6">
    <location>
        <begin position="1"/>
        <end position="19"/>
    </location>
</feature>
<evidence type="ECO:0000256" key="6">
    <source>
        <dbReference type="RuleBase" id="RU361209"/>
    </source>
</evidence>
<dbReference type="AlphaFoldDB" id="A0A8H8DAE0"/>
<dbReference type="GO" id="GO:0005886">
    <property type="term" value="C:plasma membrane"/>
    <property type="evidence" value="ECO:0007669"/>
    <property type="project" value="UniProtKB-SubCell"/>
</dbReference>
<protein>
    <recommendedName>
        <fullName evidence="6">1,3-beta-glucanosyltransferase</fullName>
        <ecNumber evidence="6">2.4.1.-</ecNumber>
    </recommendedName>
</protein>
<dbReference type="OrthoDB" id="421038at2759"/>
<feature type="chain" id="PRO_5034527700" description="1,3-beta-glucanosyltransferase" evidence="6">
    <location>
        <begin position="20"/>
        <end position="529"/>
    </location>
</feature>
<evidence type="ECO:0000256" key="1">
    <source>
        <dbReference type="ARBA" id="ARBA00004609"/>
    </source>
</evidence>
<dbReference type="Pfam" id="PF03198">
    <property type="entry name" value="Glyco_hydro_72"/>
    <property type="match status" value="1"/>
</dbReference>
<dbReference type="SUPFAM" id="SSF51445">
    <property type="entry name" value="(Trans)glycosidases"/>
    <property type="match status" value="1"/>
</dbReference>
<evidence type="ECO:0000256" key="3">
    <source>
        <dbReference type="ARBA" id="ARBA00022729"/>
    </source>
</evidence>
<evidence type="ECO:0000313" key="9">
    <source>
        <dbReference type="Proteomes" id="UP000670092"/>
    </source>
</evidence>
<dbReference type="EC" id="2.4.1.-" evidence="6"/>
<keyword evidence="3 6" id="KW-0732">Signal</keyword>
<dbReference type="Proteomes" id="UP000670092">
    <property type="component" value="Unassembled WGS sequence"/>
</dbReference>
<dbReference type="InterPro" id="IPR017853">
    <property type="entry name" value="GH"/>
</dbReference>
<keyword evidence="4" id="KW-0325">Glycoprotein</keyword>
<accession>A0A8H8DAE0</accession>
<evidence type="ECO:0000256" key="7">
    <source>
        <dbReference type="SAM" id="Phobius"/>
    </source>
</evidence>
<dbReference type="InterPro" id="IPR004886">
    <property type="entry name" value="Glucanosyltransferase"/>
</dbReference>
<dbReference type="GO" id="GO:0071970">
    <property type="term" value="P:fungal-type cell wall (1-&gt;3)-beta-D-glucan biosynthetic process"/>
    <property type="evidence" value="ECO:0007669"/>
    <property type="project" value="TreeGrafter"/>
</dbReference>
<keyword evidence="6 7" id="KW-0472">Membrane</keyword>
<gene>
    <name evidence="8" type="primary">GEL2</name>
    <name evidence="8" type="ORF">I7I52_04190</name>
</gene>
<comment type="subcellular location">
    <subcellularLocation>
        <location evidence="1 6">Cell membrane</location>
        <topology evidence="1 6">Lipid-anchor</topology>
        <topology evidence="1 6">GPI-anchor</topology>
    </subcellularLocation>
</comment>
<dbReference type="GO" id="GO:0098552">
    <property type="term" value="C:side of membrane"/>
    <property type="evidence" value="ECO:0007669"/>
    <property type="project" value="UniProtKB-KW"/>
</dbReference>
<dbReference type="PANTHER" id="PTHR31468">
    <property type="entry name" value="1,3-BETA-GLUCANOSYLTRANSFERASE GAS1"/>
    <property type="match status" value="1"/>
</dbReference>
<comment type="function">
    <text evidence="6">Splits internally a 1,3-beta-glucan molecule and transfers the newly generated reducing end (the donor) to the non-reducing end of another 1,3-beta-glucan molecule (the acceptor) forming a 1,3-beta linkage, resulting in the elongation of 1,3-beta-glucan chains in the cell wall.</text>
</comment>
<evidence type="ECO:0000256" key="2">
    <source>
        <dbReference type="ARBA" id="ARBA00007528"/>
    </source>
</evidence>
<dbReference type="GO" id="GO:0042124">
    <property type="term" value="F:1,3-beta-glucanosyltransferase activity"/>
    <property type="evidence" value="ECO:0007669"/>
    <property type="project" value="TreeGrafter"/>
</dbReference>
<comment type="caution">
    <text evidence="8">The sequence shown here is derived from an EMBL/GenBank/DDBJ whole genome shotgun (WGS) entry which is preliminary data.</text>
</comment>
<proteinExistence type="inferred from homology"/>
<dbReference type="PANTHER" id="PTHR31468:SF4">
    <property type="entry name" value="1,3-BETA-GLUCANOSYLTRANSFERASE GAS3-RELATED"/>
    <property type="match status" value="1"/>
</dbReference>
<dbReference type="GO" id="GO:0031505">
    <property type="term" value="P:fungal-type cell wall organization"/>
    <property type="evidence" value="ECO:0007669"/>
    <property type="project" value="TreeGrafter"/>
</dbReference>
<dbReference type="EMBL" id="JAEVHI010000001">
    <property type="protein sequence ID" value="KAG5305508.1"/>
    <property type="molecule type" value="Genomic_DNA"/>
</dbReference>
<evidence type="ECO:0000256" key="4">
    <source>
        <dbReference type="ARBA" id="ARBA00023180"/>
    </source>
</evidence>
<dbReference type="VEuPathDB" id="FungiDB:I7I52_04190"/>
<keyword evidence="7" id="KW-0812">Transmembrane</keyword>
<sequence length="529" mass="57823">MSFSFFLSCLLTFFSIASSSVSLSLSLTLCLSFYQITNRPLLTFPQRRQSSVSPAPRMNLIRVVTALLVLLAPAVVAVAPVVIQAQQFVNSHSHKRLLVLGVDYQPGGSAAYKPENGRDPLSDGDACLRDAAILQMLGANAIRVYTVNPVTNHDLCMSIFNAAGLYVILDVNSALPNENLNRADPKSSYHRHYLQRVFAVIEAFKHYPNTLAFFAGNEVINEDAVKNVGIYLRAIIRDMKQYIDHNSDRKIPVGYSAADIRPILEDTGNYLSCEIADSPGSGIDFLGLNSYSWCGDASYTSSGYDKLAALFSGASFPVFFSEYGCNAVKPRKFTEVGAIYGEQMTQALDGGLVYEFSQEANNYGLVQLNDDNSATLLTDYDNLLKQYRKLNITLLESLDPATTNIKPARCSSDLIKDAKYFENNFKLPDPPDGVPEMIKNGIPNPPMGKLVNITDTKPKYDVLDSNGHVLSLEMKILNDFQSNVPGQNISGVPGPTADNNTKKAAANSMTSFNTLSLVALLTGLTLLII</sequence>
<feature type="transmembrane region" description="Helical" evidence="7">
    <location>
        <begin position="60"/>
        <end position="83"/>
    </location>
</feature>
<dbReference type="Gene3D" id="3.20.20.80">
    <property type="entry name" value="Glycosidases"/>
    <property type="match status" value="1"/>
</dbReference>
<keyword evidence="5 6" id="KW-0449">Lipoprotein</keyword>
<evidence type="ECO:0000256" key="5">
    <source>
        <dbReference type="ARBA" id="ARBA00023288"/>
    </source>
</evidence>
<keyword evidence="6 8" id="KW-0808">Transferase</keyword>
<reference evidence="8 9" key="1">
    <citation type="submission" date="2021-01" db="EMBL/GenBank/DDBJ databases">
        <title>Chromosome-level genome assembly of a human fungal pathogen reveals clustering of transcriptionally co-regulated genes.</title>
        <authorList>
            <person name="Voorhies M."/>
            <person name="Cohen S."/>
            <person name="Shea T.P."/>
            <person name="Petrus S."/>
            <person name="Munoz J.F."/>
            <person name="Poplawski S."/>
            <person name="Goldman W.E."/>
            <person name="Michael T."/>
            <person name="Cuomo C.A."/>
            <person name="Sil A."/>
            <person name="Beyhan S."/>
        </authorList>
    </citation>
    <scope>NUCLEOTIDE SEQUENCE [LARGE SCALE GENOMIC DNA]</scope>
    <source>
        <strain evidence="8 9">G184AR</strain>
    </source>
</reference>
<organism evidence="8 9">
    <name type="scientific">Ajellomyces capsulatus</name>
    <name type="common">Darling's disease fungus</name>
    <name type="synonym">Histoplasma capsulatum</name>
    <dbReference type="NCBI Taxonomy" id="5037"/>
    <lineage>
        <taxon>Eukaryota</taxon>
        <taxon>Fungi</taxon>
        <taxon>Dikarya</taxon>
        <taxon>Ascomycota</taxon>
        <taxon>Pezizomycotina</taxon>
        <taxon>Eurotiomycetes</taxon>
        <taxon>Eurotiomycetidae</taxon>
        <taxon>Onygenales</taxon>
        <taxon>Ajellomycetaceae</taxon>
        <taxon>Histoplasma</taxon>
    </lineage>
</organism>
<keyword evidence="7" id="KW-1133">Transmembrane helix</keyword>
<comment type="similarity">
    <text evidence="2 6">Belongs to the glycosyl hydrolase 72 family.</text>
</comment>
<name>A0A8H8DAE0_AJECA</name>
<keyword evidence="6" id="KW-0336">GPI-anchor</keyword>